<keyword evidence="6" id="KW-0675">Receptor</keyword>
<proteinExistence type="predicted"/>
<accession>A0ABQ9IB33</accession>
<keyword evidence="7" id="KW-0807">Transducer</keyword>
<dbReference type="Pfam" id="PF08395">
    <property type="entry name" value="7tm_7"/>
    <property type="match status" value="1"/>
</dbReference>
<evidence type="ECO:0000313" key="10">
    <source>
        <dbReference type="Proteomes" id="UP001159363"/>
    </source>
</evidence>
<dbReference type="PANTHER" id="PTHR21143:SF133">
    <property type="entry name" value="GUSTATORY AND PHEROMONE RECEPTOR 32A-RELATED"/>
    <property type="match status" value="1"/>
</dbReference>
<name>A0ABQ9IB33_9NEOP</name>
<keyword evidence="3 8" id="KW-0812">Transmembrane</keyword>
<evidence type="ECO:0000313" key="9">
    <source>
        <dbReference type="EMBL" id="KAJ8893880.1"/>
    </source>
</evidence>
<reference evidence="9 10" key="1">
    <citation type="submission" date="2023-02" db="EMBL/GenBank/DDBJ databases">
        <title>LHISI_Scaffold_Assembly.</title>
        <authorList>
            <person name="Stuart O.P."/>
            <person name="Cleave R."/>
            <person name="Magrath M.J.L."/>
            <person name="Mikheyev A.S."/>
        </authorList>
    </citation>
    <scope>NUCLEOTIDE SEQUENCE [LARGE SCALE GENOMIC DNA]</scope>
    <source>
        <strain evidence="9">Daus_M_001</strain>
        <tissue evidence="9">Leg muscle</tissue>
    </source>
</reference>
<evidence type="ECO:0000256" key="4">
    <source>
        <dbReference type="ARBA" id="ARBA00022989"/>
    </source>
</evidence>
<dbReference type="PANTHER" id="PTHR21143">
    <property type="entry name" value="INVERTEBRATE GUSTATORY RECEPTOR"/>
    <property type="match status" value="1"/>
</dbReference>
<protein>
    <recommendedName>
        <fullName evidence="11">Gustatory receptor</fullName>
    </recommendedName>
</protein>
<feature type="transmembrane region" description="Helical" evidence="8">
    <location>
        <begin position="49"/>
        <end position="66"/>
    </location>
</feature>
<dbReference type="Proteomes" id="UP001159363">
    <property type="component" value="Chromosome 2"/>
</dbReference>
<gene>
    <name evidence="9" type="ORF">PR048_006481</name>
</gene>
<evidence type="ECO:0000256" key="3">
    <source>
        <dbReference type="ARBA" id="ARBA00022692"/>
    </source>
</evidence>
<dbReference type="EMBL" id="JARBHB010000002">
    <property type="protein sequence ID" value="KAJ8893880.1"/>
    <property type="molecule type" value="Genomic_DNA"/>
</dbReference>
<keyword evidence="2" id="KW-1003">Cell membrane</keyword>
<feature type="transmembrane region" description="Helical" evidence="8">
    <location>
        <begin position="116"/>
        <end position="139"/>
    </location>
</feature>
<organism evidence="9 10">
    <name type="scientific">Dryococelus australis</name>
    <dbReference type="NCBI Taxonomy" id="614101"/>
    <lineage>
        <taxon>Eukaryota</taxon>
        <taxon>Metazoa</taxon>
        <taxon>Ecdysozoa</taxon>
        <taxon>Arthropoda</taxon>
        <taxon>Hexapoda</taxon>
        <taxon>Insecta</taxon>
        <taxon>Pterygota</taxon>
        <taxon>Neoptera</taxon>
        <taxon>Polyneoptera</taxon>
        <taxon>Phasmatodea</taxon>
        <taxon>Verophasmatodea</taxon>
        <taxon>Anareolatae</taxon>
        <taxon>Phasmatidae</taxon>
        <taxon>Eurycanthinae</taxon>
        <taxon>Dryococelus</taxon>
    </lineage>
</organism>
<evidence type="ECO:0000256" key="2">
    <source>
        <dbReference type="ARBA" id="ARBA00022475"/>
    </source>
</evidence>
<evidence type="ECO:0000256" key="6">
    <source>
        <dbReference type="ARBA" id="ARBA00023170"/>
    </source>
</evidence>
<feature type="transmembrane region" description="Helical" evidence="8">
    <location>
        <begin position="7"/>
        <end position="29"/>
    </location>
</feature>
<keyword evidence="10" id="KW-1185">Reference proteome</keyword>
<sequence length="142" mass="15870">MVYGFPVTCIILAYFINCVTTAHLVSLSLSRSHVLPDFACEVTFTISHAMWYIIYTSQAVAIVWACSSTNREARKITSIIYNLLLQPGLDKEASDKLKEFSLQASREKLQFNGGGFAILDLPLLPSMCVSVISYLLVLLQWD</sequence>
<evidence type="ECO:0000256" key="1">
    <source>
        <dbReference type="ARBA" id="ARBA00004651"/>
    </source>
</evidence>
<comment type="caution">
    <text evidence="9">The sequence shown here is derived from an EMBL/GenBank/DDBJ whole genome shotgun (WGS) entry which is preliminary data.</text>
</comment>
<keyword evidence="5 8" id="KW-0472">Membrane</keyword>
<evidence type="ECO:0000256" key="8">
    <source>
        <dbReference type="SAM" id="Phobius"/>
    </source>
</evidence>
<evidence type="ECO:0000256" key="5">
    <source>
        <dbReference type="ARBA" id="ARBA00023136"/>
    </source>
</evidence>
<keyword evidence="4 8" id="KW-1133">Transmembrane helix</keyword>
<evidence type="ECO:0000256" key="7">
    <source>
        <dbReference type="ARBA" id="ARBA00023224"/>
    </source>
</evidence>
<evidence type="ECO:0008006" key="11">
    <source>
        <dbReference type="Google" id="ProtNLM"/>
    </source>
</evidence>
<comment type="subcellular location">
    <subcellularLocation>
        <location evidence="1">Cell membrane</location>
        <topology evidence="1">Multi-pass membrane protein</topology>
    </subcellularLocation>
</comment>
<dbReference type="InterPro" id="IPR013604">
    <property type="entry name" value="7TM_chemorcpt"/>
</dbReference>